<dbReference type="NCBIfam" id="TIGR00732">
    <property type="entry name" value="dprA"/>
    <property type="match status" value="1"/>
</dbReference>
<reference evidence="3" key="1">
    <citation type="submission" date="2023-03" db="EMBL/GenBank/DDBJ databases">
        <authorList>
            <person name="Shen W."/>
            <person name="Cai J."/>
        </authorList>
    </citation>
    <scope>NUCLEOTIDE SEQUENCE</scope>
    <source>
        <strain evidence="3">B226-2</strain>
    </source>
</reference>
<comment type="caution">
    <text evidence="3">The sequence shown here is derived from an EMBL/GenBank/DDBJ whole genome shotgun (WGS) entry which is preliminary data.</text>
</comment>
<dbReference type="PANTHER" id="PTHR43022">
    <property type="entry name" value="PROTEIN SMF"/>
    <property type="match status" value="1"/>
</dbReference>
<comment type="similarity">
    <text evidence="1">Belongs to the DprA/Smf family.</text>
</comment>
<sequence>MNRDLLLRLALCQELGIQKKWWALSYAKKYGRETLTFGDLQRLFGYQRFSPRLESSWQALAGDGLAEALTGQDYLTIDSPLYPEQLRQLHYPPLALFYAGRRELLQKRLLGFVGARDASSYGRQVVAKFIPEMVAANYVIVSGLARGIDSYAHMATLASSGFTIGVLGNGLDVCYPAENRRLYEILQKEHLVITEYPLGTPPKKYHFPQRNRIIAGLCKGLCVVEAKARSGSLITAQQALEAGREVFAVPGEILSGRQDGCHSLIQDGAKCVYRPQDLLEELPEF</sequence>
<dbReference type="AlphaFoldDB" id="A0AAW8TT34"/>
<dbReference type="InterPro" id="IPR003488">
    <property type="entry name" value="DprA"/>
</dbReference>
<dbReference type="RefSeq" id="WP_161998797.1">
    <property type="nucleotide sequence ID" value="NZ_CAJJLU010000001.1"/>
</dbReference>
<organism evidence="3 4">
    <name type="scientific">Enterococcus asini</name>
    <dbReference type="NCBI Taxonomy" id="57732"/>
    <lineage>
        <taxon>Bacteria</taxon>
        <taxon>Bacillati</taxon>
        <taxon>Bacillota</taxon>
        <taxon>Bacilli</taxon>
        <taxon>Lactobacillales</taxon>
        <taxon>Enterococcaceae</taxon>
        <taxon>Enterococcus</taxon>
    </lineage>
</organism>
<dbReference type="Pfam" id="PF02481">
    <property type="entry name" value="DNA_processg_A"/>
    <property type="match status" value="1"/>
</dbReference>
<dbReference type="PANTHER" id="PTHR43022:SF1">
    <property type="entry name" value="PROTEIN SMF"/>
    <property type="match status" value="1"/>
</dbReference>
<dbReference type="GO" id="GO:0009294">
    <property type="term" value="P:DNA-mediated transformation"/>
    <property type="evidence" value="ECO:0007669"/>
    <property type="project" value="InterPro"/>
</dbReference>
<dbReference type="InterPro" id="IPR057666">
    <property type="entry name" value="DrpA_SLOG"/>
</dbReference>
<gene>
    <name evidence="3" type="primary">dprA</name>
    <name evidence="3" type="ORF">P7H43_02840</name>
</gene>
<accession>A0AAW8TT34</accession>
<evidence type="ECO:0000313" key="4">
    <source>
        <dbReference type="Proteomes" id="UP001256711"/>
    </source>
</evidence>
<evidence type="ECO:0000313" key="3">
    <source>
        <dbReference type="EMBL" id="MDT2809433.1"/>
    </source>
</evidence>
<name>A0AAW8TT34_9ENTE</name>
<dbReference type="Gene3D" id="3.40.50.450">
    <property type="match status" value="1"/>
</dbReference>
<feature type="domain" description="Smf/DprA SLOG" evidence="2">
    <location>
        <begin position="74"/>
        <end position="282"/>
    </location>
</feature>
<dbReference type="SUPFAM" id="SSF102405">
    <property type="entry name" value="MCP/YpsA-like"/>
    <property type="match status" value="1"/>
</dbReference>
<protein>
    <submittedName>
        <fullName evidence="3">DNA-processing protein DprA</fullName>
    </submittedName>
</protein>
<evidence type="ECO:0000259" key="2">
    <source>
        <dbReference type="Pfam" id="PF02481"/>
    </source>
</evidence>
<dbReference type="EMBL" id="JARQBJ010000001">
    <property type="protein sequence ID" value="MDT2809433.1"/>
    <property type="molecule type" value="Genomic_DNA"/>
</dbReference>
<dbReference type="Proteomes" id="UP001256711">
    <property type="component" value="Unassembled WGS sequence"/>
</dbReference>
<evidence type="ECO:0000256" key="1">
    <source>
        <dbReference type="ARBA" id="ARBA00006525"/>
    </source>
</evidence>
<proteinExistence type="inferred from homology"/>